<feature type="compositionally biased region" description="Basic residues" evidence="1">
    <location>
        <begin position="559"/>
        <end position="569"/>
    </location>
</feature>
<evidence type="ECO:0000313" key="4">
    <source>
        <dbReference type="Proteomes" id="UP000054477"/>
    </source>
</evidence>
<dbReference type="OrthoDB" id="3070904at2759"/>
<dbReference type="EMBL" id="KN838677">
    <property type="protein sequence ID" value="KIJ98051.1"/>
    <property type="molecule type" value="Genomic_DNA"/>
</dbReference>
<dbReference type="GO" id="GO:0036297">
    <property type="term" value="P:interstrand cross-link repair"/>
    <property type="evidence" value="ECO:0007669"/>
    <property type="project" value="TreeGrafter"/>
</dbReference>
<evidence type="ECO:0000313" key="3">
    <source>
        <dbReference type="EMBL" id="KIJ98051.1"/>
    </source>
</evidence>
<feature type="compositionally biased region" description="Acidic residues" evidence="1">
    <location>
        <begin position="39"/>
        <end position="61"/>
    </location>
</feature>
<dbReference type="STRING" id="1095629.A0A0C9XKF5"/>
<reference evidence="3 4" key="1">
    <citation type="submission" date="2014-04" db="EMBL/GenBank/DDBJ databases">
        <authorList>
            <consortium name="DOE Joint Genome Institute"/>
            <person name="Kuo A."/>
            <person name="Kohler A."/>
            <person name="Nagy L.G."/>
            <person name="Floudas D."/>
            <person name="Copeland A."/>
            <person name="Barry K.W."/>
            <person name="Cichocki N."/>
            <person name="Veneault-Fourrey C."/>
            <person name="LaButti K."/>
            <person name="Lindquist E.A."/>
            <person name="Lipzen A."/>
            <person name="Lundell T."/>
            <person name="Morin E."/>
            <person name="Murat C."/>
            <person name="Sun H."/>
            <person name="Tunlid A."/>
            <person name="Henrissat B."/>
            <person name="Grigoriev I.V."/>
            <person name="Hibbett D.S."/>
            <person name="Martin F."/>
            <person name="Nordberg H.P."/>
            <person name="Cantor M.N."/>
            <person name="Hua S.X."/>
        </authorList>
    </citation>
    <scope>NUCLEOTIDE SEQUENCE [LARGE SCALE GENOMIC DNA]</scope>
    <source>
        <strain evidence="3 4">LaAM-08-1</strain>
    </source>
</reference>
<feature type="region of interest" description="Disordered" evidence="1">
    <location>
        <begin position="1"/>
        <end position="132"/>
    </location>
</feature>
<dbReference type="GO" id="GO:0003690">
    <property type="term" value="F:double-stranded DNA binding"/>
    <property type="evidence" value="ECO:0007669"/>
    <property type="project" value="TreeGrafter"/>
</dbReference>
<feature type="compositionally biased region" description="Basic and acidic residues" evidence="1">
    <location>
        <begin position="110"/>
        <end position="132"/>
    </location>
</feature>
<dbReference type="PANTHER" id="PTHR15361">
    <property type="entry name" value="RAD51/NUKS-INTERACTING PROTEIN"/>
    <property type="match status" value="1"/>
</dbReference>
<gene>
    <name evidence="3" type="ORF">K443DRAFT_41507</name>
</gene>
<dbReference type="Proteomes" id="UP000054477">
    <property type="component" value="Unassembled WGS sequence"/>
</dbReference>
<feature type="compositionally biased region" description="Acidic residues" evidence="1">
    <location>
        <begin position="68"/>
        <end position="102"/>
    </location>
</feature>
<dbReference type="InterPro" id="IPR052003">
    <property type="entry name" value="HR_DNA-Binding_Protein"/>
</dbReference>
<dbReference type="HOGENOM" id="CLU_339692_0_0_1"/>
<dbReference type="GO" id="GO:0000724">
    <property type="term" value="P:double-strand break repair via homologous recombination"/>
    <property type="evidence" value="ECO:0007669"/>
    <property type="project" value="TreeGrafter"/>
</dbReference>
<dbReference type="AlphaFoldDB" id="A0A0C9XKF5"/>
<dbReference type="GO" id="GO:0003697">
    <property type="term" value="F:single-stranded DNA binding"/>
    <property type="evidence" value="ECO:0007669"/>
    <property type="project" value="TreeGrafter"/>
</dbReference>
<accession>A0A0C9XKF5</accession>
<feature type="region of interest" description="Disordered" evidence="1">
    <location>
        <begin position="544"/>
        <end position="626"/>
    </location>
</feature>
<feature type="non-terminal residue" evidence="3">
    <location>
        <position position="1"/>
    </location>
</feature>
<dbReference type="Pfam" id="PF18718">
    <property type="entry name" value="CxC5"/>
    <property type="match status" value="1"/>
</dbReference>
<feature type="compositionally biased region" description="Basic residues" evidence="1">
    <location>
        <begin position="583"/>
        <end position="592"/>
    </location>
</feature>
<keyword evidence="4" id="KW-1185">Reference proteome</keyword>
<reference evidence="4" key="2">
    <citation type="submission" date="2015-01" db="EMBL/GenBank/DDBJ databases">
        <title>Evolutionary Origins and Diversification of the Mycorrhizal Mutualists.</title>
        <authorList>
            <consortium name="DOE Joint Genome Institute"/>
            <consortium name="Mycorrhizal Genomics Consortium"/>
            <person name="Kohler A."/>
            <person name="Kuo A."/>
            <person name="Nagy L.G."/>
            <person name="Floudas D."/>
            <person name="Copeland A."/>
            <person name="Barry K.W."/>
            <person name="Cichocki N."/>
            <person name="Veneault-Fourrey C."/>
            <person name="LaButti K."/>
            <person name="Lindquist E.A."/>
            <person name="Lipzen A."/>
            <person name="Lundell T."/>
            <person name="Morin E."/>
            <person name="Murat C."/>
            <person name="Riley R."/>
            <person name="Ohm R."/>
            <person name="Sun H."/>
            <person name="Tunlid A."/>
            <person name="Henrissat B."/>
            <person name="Grigoriev I.V."/>
            <person name="Hibbett D.S."/>
            <person name="Martin F."/>
        </authorList>
    </citation>
    <scope>NUCLEOTIDE SEQUENCE [LARGE SCALE GENOMIC DNA]</scope>
    <source>
        <strain evidence="4">LaAM-08-1</strain>
    </source>
</reference>
<feature type="compositionally biased region" description="Basic and acidic residues" evidence="1">
    <location>
        <begin position="570"/>
        <end position="582"/>
    </location>
</feature>
<feature type="domain" description="CxC5 like cysteine cluster associated with KDZ" evidence="2">
    <location>
        <begin position="774"/>
        <end position="836"/>
    </location>
</feature>
<sequence>PPEPVAGRQRRSDAARAQSSKKQPSHDESHSNNSRDSNDNNEDNENEDNENEDNDEDEDDANNGSDSSSDDNEDGENNDDEDSNSNDEAEANDNDHEDEANDNDSNGSDNRAEDNRRNSNDKNSTDTVDEPHRATNALAANRLTPNAPALNTLAPNTLVTTNMAHDAHDAHRTTNDVAPNTLATTALVSDTPAANTVSTNNPNTDALMARAANVTTVTFPGVFAIFTKYFCAGGVIRGKAHGNVFNFAEALHMDQPPIVGGQVLLYNSHEDPSNLSLGAMKVSMGFSHEVTATFQPVLENLIRRRPEVADPNMTLLTWDDVDGIWYLKGPYAFALEQNEDVKWVYNKEKGKYILSILVSSFSLEATVSHSVSGSRSVSAAPSGSRSAASNLALQPSLAFESSKKSKALAVAYKLEIASILKVSPHLMNQEGKVPLTLAYERYKACNKSMQDFNKMKSAGTWPTTCPQPTATDIIEIFISKSMWHQYYVACFSNISKYPDIVEWLEEEGEDRPSSVDVWGFQKTSYTFADLKKWLNEQKYPPAADVEEQMDKKEKGKGGKKDKKKKAKKQSKSEESESESTTREKKKPSKGKRAQVGDSADEESNAGKNTKGKQKAKGGSSKKDRNMLPTVNAHQTQSPFPDIPFSVFCEFVTSNFSSKISLSTVLLVLFTITNNTTLLSLHARQQISNYPGERKTHTTGWITGLIRALTDQLGNKKDQLFKKSEDKQGMTEDQMFVALGNKLDLFAKMLQLHPVDKDGRFKGKMKPISHDELKPVIMICPDAVECETMTCNPQSLLQMVRPRDIPEVTLIKGTEIYKKSYVLAGLCPQCQTQYSADR</sequence>
<proteinExistence type="predicted"/>
<protein>
    <recommendedName>
        <fullName evidence="2">CxC5 like cysteine cluster associated with KDZ domain-containing protein</fullName>
    </recommendedName>
</protein>
<feature type="non-terminal residue" evidence="3">
    <location>
        <position position="837"/>
    </location>
</feature>
<evidence type="ECO:0000259" key="2">
    <source>
        <dbReference type="Pfam" id="PF18718"/>
    </source>
</evidence>
<feature type="compositionally biased region" description="Basic and acidic residues" evidence="1">
    <location>
        <begin position="548"/>
        <end position="558"/>
    </location>
</feature>
<dbReference type="PANTHER" id="PTHR15361:SF5">
    <property type="entry name" value="C3H1-TYPE DOMAIN-CONTAINING PROTEIN"/>
    <property type="match status" value="1"/>
</dbReference>
<organism evidence="3 4">
    <name type="scientific">Laccaria amethystina LaAM-08-1</name>
    <dbReference type="NCBI Taxonomy" id="1095629"/>
    <lineage>
        <taxon>Eukaryota</taxon>
        <taxon>Fungi</taxon>
        <taxon>Dikarya</taxon>
        <taxon>Basidiomycota</taxon>
        <taxon>Agaricomycotina</taxon>
        <taxon>Agaricomycetes</taxon>
        <taxon>Agaricomycetidae</taxon>
        <taxon>Agaricales</taxon>
        <taxon>Agaricineae</taxon>
        <taxon>Hydnangiaceae</taxon>
        <taxon>Laccaria</taxon>
    </lineage>
</organism>
<name>A0A0C9XKF5_9AGAR</name>
<evidence type="ECO:0000256" key="1">
    <source>
        <dbReference type="SAM" id="MobiDB-lite"/>
    </source>
</evidence>
<dbReference type="InterPro" id="IPR041539">
    <property type="entry name" value="CxC5"/>
</dbReference>